<accession>A0A4R5AMY0</accession>
<dbReference type="InterPro" id="IPR050490">
    <property type="entry name" value="Bact_solute-bd_prot1"/>
</dbReference>
<dbReference type="PANTHER" id="PTHR43649">
    <property type="entry name" value="ARABINOSE-BINDING PROTEIN-RELATED"/>
    <property type="match status" value="1"/>
</dbReference>
<proteinExistence type="predicted"/>
<dbReference type="SUPFAM" id="SSF53850">
    <property type="entry name" value="Periplasmic binding protein-like II"/>
    <property type="match status" value="1"/>
</dbReference>
<organism evidence="1 2">
    <name type="scientific">Jiangella aurantiaca</name>
    <dbReference type="NCBI Taxonomy" id="2530373"/>
    <lineage>
        <taxon>Bacteria</taxon>
        <taxon>Bacillati</taxon>
        <taxon>Actinomycetota</taxon>
        <taxon>Actinomycetes</taxon>
        <taxon>Jiangellales</taxon>
        <taxon>Jiangellaceae</taxon>
        <taxon>Jiangella</taxon>
    </lineage>
</organism>
<dbReference type="EMBL" id="SMLB01000001">
    <property type="protein sequence ID" value="TDD72969.1"/>
    <property type="molecule type" value="Genomic_DNA"/>
</dbReference>
<reference evidence="1 2" key="1">
    <citation type="submission" date="2019-02" db="EMBL/GenBank/DDBJ databases">
        <title>Draft genome sequences of novel Actinobacteria.</title>
        <authorList>
            <person name="Sahin N."/>
            <person name="Ay H."/>
            <person name="Saygin H."/>
        </authorList>
    </citation>
    <scope>NUCLEOTIDE SEQUENCE [LARGE SCALE GENOMIC DNA]</scope>
    <source>
        <strain evidence="1 2">8K307</strain>
    </source>
</reference>
<dbReference type="InterPro" id="IPR006059">
    <property type="entry name" value="SBP"/>
</dbReference>
<dbReference type="OrthoDB" id="9787283at2"/>
<keyword evidence="2" id="KW-1185">Reference proteome</keyword>
<gene>
    <name evidence="1" type="ORF">E1262_00275</name>
</gene>
<evidence type="ECO:0000313" key="2">
    <source>
        <dbReference type="Proteomes" id="UP000295217"/>
    </source>
</evidence>
<dbReference type="Proteomes" id="UP000295217">
    <property type="component" value="Unassembled WGS sequence"/>
</dbReference>
<dbReference type="Gene3D" id="3.40.190.10">
    <property type="entry name" value="Periplasmic binding protein-like II"/>
    <property type="match status" value="2"/>
</dbReference>
<comment type="caution">
    <text evidence="1">The sequence shown here is derived from an EMBL/GenBank/DDBJ whole genome shotgun (WGS) entry which is preliminary data.</text>
</comment>
<dbReference type="AlphaFoldDB" id="A0A4R5AMY0"/>
<dbReference type="Pfam" id="PF13416">
    <property type="entry name" value="SBP_bac_8"/>
    <property type="match status" value="1"/>
</dbReference>
<sequence length="504" mass="54422">MEVDMSTITKATAAALGAGALVLTACGGSSDDAGGDGPIGISVHMIGYGTAPPDDDIIKTELDKALDIDIELTVAADEEEYYNQLATSLAGGDAPDLFVVNRAHLSQYVSQGLVLDLSDRLDDLADYKNLLGDDDKLRAGTIDDKLYALPKRLNYEYNSYWIRKDWLDNLGLEMPETVDDFFAVAQAFTEQDPDGNGQDDTYGLTGATNNALWNPLWAAFGAAPVGATGGGTFYVEDGQVVNSYDDPDLADALTYFNSLVAAGYVDPDYATNQNLQDHERAMQGVAGILTTDWPHMTKPEFVDQYKDVQPDAEWVQLGPLSGPAGPGAFPVEGYARTMYAVPSTLSDDDAKLSKIVELVNYLSGDEGNRLASYGIEGEHYTMSGDEVTLTERGKTEGEYFWLYLIPGRDDGEYLPVKFADQAAEIEFAANQAPLTMLGSLVTPPEGYNSADASTFASEQIARFISGELPMSEYSDFLATLKNDFGYQAYIDSGIEQLEALGVAE</sequence>
<evidence type="ECO:0000313" key="1">
    <source>
        <dbReference type="EMBL" id="TDD72969.1"/>
    </source>
</evidence>
<name>A0A4R5AMY0_9ACTN</name>
<protein>
    <submittedName>
        <fullName evidence="1">Extracellular solute-binding protein</fullName>
    </submittedName>
</protein>
<dbReference type="PANTHER" id="PTHR43649:SF12">
    <property type="entry name" value="DIACETYLCHITOBIOSE BINDING PROTEIN DASA"/>
    <property type="match status" value="1"/>
</dbReference>